<dbReference type="Proteomes" id="UP000291404">
    <property type="component" value="Unassembled WGS sequence"/>
</dbReference>
<dbReference type="EMBL" id="PITI01002609">
    <property type="protein sequence ID" value="TBT97968.1"/>
    <property type="molecule type" value="Genomic_DNA"/>
</dbReference>
<dbReference type="Pfam" id="PF17012">
    <property type="entry name" value="DUF5091"/>
    <property type="match status" value="1"/>
</dbReference>
<dbReference type="VEuPathDB" id="MicrosporidiaDB:CWI39_0289p0010"/>
<reference evidence="1 2" key="1">
    <citation type="submission" date="2017-12" db="EMBL/GenBank/DDBJ databases">
        <authorList>
            <person name="Pombert J.-F."/>
            <person name="Haag K.L."/>
            <person name="Ebert D."/>
        </authorList>
    </citation>
    <scope>NUCLEOTIDE SEQUENCE [LARGE SCALE GENOMIC DNA]</scope>
    <source>
        <strain evidence="1">BE-OM-2</strain>
    </source>
</reference>
<gene>
    <name evidence="1" type="ORF">CWI36_2609p0010</name>
</gene>
<dbReference type="AlphaFoldDB" id="A0A4Q9KT72"/>
<keyword evidence="2" id="KW-1185">Reference proteome</keyword>
<organism evidence="1 2">
    <name type="scientific">Hamiltosporidium magnivora</name>
    <dbReference type="NCBI Taxonomy" id="148818"/>
    <lineage>
        <taxon>Eukaryota</taxon>
        <taxon>Fungi</taxon>
        <taxon>Fungi incertae sedis</taxon>
        <taxon>Microsporidia</taxon>
        <taxon>Dubosqiidae</taxon>
        <taxon>Hamiltosporidium</taxon>
    </lineage>
</organism>
<comment type="caution">
    <text evidence="1">The sequence shown here is derived from an EMBL/GenBank/DDBJ whole genome shotgun (WGS) entry which is preliminary data.</text>
</comment>
<accession>A0A4Q9KT72</accession>
<proteinExistence type="predicted"/>
<protein>
    <submittedName>
        <fullName evidence="1">DUF5091 domain-containing protein</fullName>
    </submittedName>
</protein>
<dbReference type="InterPro" id="IPR031527">
    <property type="entry name" value="DUF5091"/>
</dbReference>
<evidence type="ECO:0000313" key="2">
    <source>
        <dbReference type="Proteomes" id="UP000291404"/>
    </source>
</evidence>
<dbReference type="VEuPathDB" id="MicrosporidiaDB:CWI36_2609p0010"/>
<evidence type="ECO:0000313" key="1">
    <source>
        <dbReference type="EMBL" id="TBT97968.1"/>
    </source>
</evidence>
<sequence length="191" mass="22203">MMPPPPPVNEELMRKFQFILDNPSPQTIKSSFLMNSYIRMNMIYMSPISLGRFKYRMESLGLQSIQVNLHGLNFIFNGFNVFFRGSLKIMGSVLGNEKMQGNEKIIENGKILENNKMLGNSKIFCVELDFEPHVTNREGHKILVEIEKYLKGCDTIFFMTYFSDIDSEILHNPLSSGVNFLYRRINRRENS</sequence>
<name>A0A4Q9KT72_9MICR</name>